<dbReference type="Proteomes" id="UP000016801">
    <property type="component" value="Unassembled WGS sequence"/>
</dbReference>
<evidence type="ECO:0000313" key="1">
    <source>
        <dbReference type="EMBL" id="CCE34166.1"/>
    </source>
</evidence>
<sequence>MAHYDAHTTSSTAGWQNVNPNQRLQWAVKAVYDSAGTNGIVLTLLVLGSYTLASRQVHEALIRSDGPNGEGFSIRIFAGSLENFGDCSDGGGFGVGLSEVENCGLRNIESPSRGPRELANLSFPSFTPSRSYLFKSRKVWGE</sequence>
<evidence type="ECO:0000313" key="2">
    <source>
        <dbReference type="Proteomes" id="UP000016801"/>
    </source>
</evidence>
<name>M1W5L5_CLAP2</name>
<dbReference type="VEuPathDB" id="FungiDB:CPUR_08098"/>
<gene>
    <name evidence="1" type="ORF">CPUR_08098</name>
</gene>
<reference evidence="1 2" key="1">
    <citation type="journal article" date="2013" name="PLoS Genet.">
        <title>Plant-symbiotic fungi as chemical engineers: Multi-genome analysis of the Clavicipitaceae reveals dynamics of alkaloid loci.</title>
        <authorList>
            <person name="Schardl C.L."/>
            <person name="Young C.A."/>
            <person name="Hesse U."/>
            <person name="Amyotte S.G."/>
            <person name="Andreeva K."/>
            <person name="Calie P.J."/>
            <person name="Fleetwood D.J."/>
            <person name="Haws D.C."/>
            <person name="Moore N."/>
            <person name="Oeser B."/>
            <person name="Panaccione D.G."/>
            <person name="Schweri K.K."/>
            <person name="Voisey C.R."/>
            <person name="Farman M.L."/>
            <person name="Jaromczyk J.W."/>
            <person name="Roe B.A."/>
            <person name="O'Sullivan D.M."/>
            <person name="Scott B."/>
            <person name="Tudzynski P."/>
            <person name="An Z."/>
            <person name="Arnaoudova E.G."/>
            <person name="Bullock C.T."/>
            <person name="Charlton N.D."/>
            <person name="Chen L."/>
            <person name="Cox M."/>
            <person name="Dinkins R.D."/>
            <person name="Florea S."/>
            <person name="Glenn A.E."/>
            <person name="Gordon A."/>
            <person name="Gueldener U."/>
            <person name="Harris D.R."/>
            <person name="Hollin W."/>
            <person name="Jaromczyk J."/>
            <person name="Johnson R.D."/>
            <person name="Khan A.K."/>
            <person name="Leistner E."/>
            <person name="Leuchtmann A."/>
            <person name="Li C."/>
            <person name="Liu J."/>
            <person name="Liu J."/>
            <person name="Liu M."/>
            <person name="Mace W."/>
            <person name="Machado C."/>
            <person name="Nagabhyru P."/>
            <person name="Pan J."/>
            <person name="Schmid J."/>
            <person name="Sugawara K."/>
            <person name="Steiner U."/>
            <person name="Takach J.E."/>
            <person name="Tanaka E."/>
            <person name="Webb J.S."/>
            <person name="Wilson E.V."/>
            <person name="Wiseman J.L."/>
            <person name="Yoshida R."/>
            <person name="Zeng Z."/>
        </authorList>
    </citation>
    <scope>NUCLEOTIDE SEQUENCE [LARGE SCALE GENOMIC DNA]</scope>
    <source>
        <strain evidence="1 2">20.1</strain>
    </source>
</reference>
<dbReference type="EMBL" id="CAGA01000078">
    <property type="protein sequence ID" value="CCE34166.1"/>
    <property type="molecule type" value="Genomic_DNA"/>
</dbReference>
<dbReference type="HOGENOM" id="CLU_1815612_0_0_1"/>
<organism evidence="1 2">
    <name type="scientific">Claviceps purpurea (strain 20.1)</name>
    <name type="common">Ergot fungus</name>
    <name type="synonym">Sphacelia segetum</name>
    <dbReference type="NCBI Taxonomy" id="1111077"/>
    <lineage>
        <taxon>Eukaryota</taxon>
        <taxon>Fungi</taxon>
        <taxon>Dikarya</taxon>
        <taxon>Ascomycota</taxon>
        <taxon>Pezizomycotina</taxon>
        <taxon>Sordariomycetes</taxon>
        <taxon>Hypocreomycetidae</taxon>
        <taxon>Hypocreales</taxon>
        <taxon>Clavicipitaceae</taxon>
        <taxon>Claviceps</taxon>
    </lineage>
</organism>
<keyword evidence="2" id="KW-1185">Reference proteome</keyword>
<dbReference type="AlphaFoldDB" id="M1W5L5"/>
<comment type="caution">
    <text evidence="1">The sequence shown here is derived from an EMBL/GenBank/DDBJ whole genome shotgun (WGS) entry which is preliminary data.</text>
</comment>
<proteinExistence type="predicted"/>
<accession>M1W5L5</accession>
<protein>
    <submittedName>
        <fullName evidence="1">Uncharacterized protein</fullName>
    </submittedName>
</protein>